<dbReference type="Pfam" id="PF04082">
    <property type="entry name" value="Fungal_trans"/>
    <property type="match status" value="1"/>
</dbReference>
<keyword evidence="6" id="KW-0539">Nucleus</keyword>
<feature type="region of interest" description="Disordered" evidence="7">
    <location>
        <begin position="1"/>
        <end position="30"/>
    </location>
</feature>
<dbReference type="STRING" id="1073089.A0A1L9RGA4"/>
<dbReference type="SMART" id="SM00906">
    <property type="entry name" value="Fungal_trans"/>
    <property type="match status" value="1"/>
</dbReference>
<evidence type="ECO:0000256" key="4">
    <source>
        <dbReference type="ARBA" id="ARBA00023125"/>
    </source>
</evidence>
<dbReference type="RefSeq" id="XP_040687559.1">
    <property type="nucleotide sequence ID" value="XM_040835642.1"/>
</dbReference>
<dbReference type="CDD" id="cd12148">
    <property type="entry name" value="fungal_TF_MHR"/>
    <property type="match status" value="1"/>
</dbReference>
<protein>
    <recommendedName>
        <fullName evidence="8">Zn(2)-C6 fungal-type domain-containing protein</fullName>
    </recommendedName>
</protein>
<dbReference type="Proteomes" id="UP000184383">
    <property type="component" value="Unassembled WGS sequence"/>
</dbReference>
<dbReference type="GO" id="GO:0006351">
    <property type="term" value="P:DNA-templated transcription"/>
    <property type="evidence" value="ECO:0007669"/>
    <property type="project" value="InterPro"/>
</dbReference>
<feature type="domain" description="Zn(2)-C6 fungal-type" evidence="8">
    <location>
        <begin position="31"/>
        <end position="63"/>
    </location>
</feature>
<dbReference type="InterPro" id="IPR001138">
    <property type="entry name" value="Zn2Cys6_DnaBD"/>
</dbReference>
<dbReference type="Pfam" id="PF00172">
    <property type="entry name" value="Zn_clus"/>
    <property type="match status" value="1"/>
</dbReference>
<dbReference type="SUPFAM" id="SSF57701">
    <property type="entry name" value="Zn2/Cys6 DNA-binding domain"/>
    <property type="match status" value="1"/>
</dbReference>
<accession>A0A1L9RGA4</accession>
<keyword evidence="2" id="KW-0862">Zinc</keyword>
<keyword evidence="5" id="KW-0804">Transcription</keyword>
<dbReference type="EMBL" id="KV878213">
    <property type="protein sequence ID" value="OJJ33883.1"/>
    <property type="molecule type" value="Genomic_DNA"/>
</dbReference>
<dbReference type="AlphaFoldDB" id="A0A1L9RGA4"/>
<organism evidence="9 10">
    <name type="scientific">Aspergillus wentii DTO 134E9</name>
    <dbReference type="NCBI Taxonomy" id="1073089"/>
    <lineage>
        <taxon>Eukaryota</taxon>
        <taxon>Fungi</taxon>
        <taxon>Dikarya</taxon>
        <taxon>Ascomycota</taxon>
        <taxon>Pezizomycotina</taxon>
        <taxon>Eurotiomycetes</taxon>
        <taxon>Eurotiomycetidae</taxon>
        <taxon>Eurotiales</taxon>
        <taxon>Aspergillaceae</taxon>
        <taxon>Aspergillus</taxon>
        <taxon>Aspergillus subgen. Cremei</taxon>
    </lineage>
</organism>
<gene>
    <name evidence="9" type="ORF">ASPWEDRAFT_41767</name>
</gene>
<evidence type="ECO:0000256" key="2">
    <source>
        <dbReference type="ARBA" id="ARBA00022833"/>
    </source>
</evidence>
<keyword evidence="10" id="KW-1185">Reference proteome</keyword>
<keyword evidence="3" id="KW-0805">Transcription regulation</keyword>
<proteinExistence type="predicted"/>
<dbReference type="GO" id="GO:0005634">
    <property type="term" value="C:nucleus"/>
    <property type="evidence" value="ECO:0007669"/>
    <property type="project" value="TreeGrafter"/>
</dbReference>
<feature type="region of interest" description="Disordered" evidence="7">
    <location>
        <begin position="88"/>
        <end position="131"/>
    </location>
</feature>
<dbReference type="GO" id="GO:0008270">
    <property type="term" value="F:zinc ion binding"/>
    <property type="evidence" value="ECO:0007669"/>
    <property type="project" value="InterPro"/>
</dbReference>
<evidence type="ECO:0000313" key="10">
    <source>
        <dbReference type="Proteomes" id="UP000184383"/>
    </source>
</evidence>
<dbReference type="GO" id="GO:0001228">
    <property type="term" value="F:DNA-binding transcription activator activity, RNA polymerase II-specific"/>
    <property type="evidence" value="ECO:0007669"/>
    <property type="project" value="TreeGrafter"/>
</dbReference>
<dbReference type="PROSITE" id="PS00463">
    <property type="entry name" value="ZN2_CY6_FUNGAL_1"/>
    <property type="match status" value="1"/>
</dbReference>
<dbReference type="Gene3D" id="4.10.240.10">
    <property type="entry name" value="Zn(2)-C6 fungal-type DNA-binding domain"/>
    <property type="match status" value="1"/>
</dbReference>
<dbReference type="InterPro" id="IPR051430">
    <property type="entry name" value="Fungal_TF_Env_Response"/>
</dbReference>
<dbReference type="InterPro" id="IPR036864">
    <property type="entry name" value="Zn2-C6_fun-type_DNA-bd_sf"/>
</dbReference>
<sequence length="801" mass="90155">MTEDQQNLSQAPPDDHEQPQRQRKRKRRTASCQACRSRKLKCDREYPICGRCLKSKTPTKCTYEDGFLWQQPNTVASTVFSERGSTATGSVPIMQQGDRTPVHTPPDSGIRALPPRPQAPTMSMSERPPVEKKKDHFLETVLGAPKAGINQEPYVNTDLVQRSKRMTDYNHDAAPGQLEAEDGLASPSQQLDLAPRIMMRGKETKTRFNGAGILASLMAQFPDIRPFAEEIRLSSPHLAQLRPDLERVKKGLWKRKPLNEPFPLPDTASLIGLLPSRAVVDELVVLYLTYIESTHRIFHVPSFLRELDEFWALKENPDLASPTFVVQLLLVLACAWNLADYDTLQYKNDIPLKCYTAVEWILHSEKWLENAHIKRPEVTTLRLYVLQIMALNAFGMKRSKAWLATGTLVKQAMLAGYHRDPSRYTKISVFNKEMRRRIWTTIVELDLQVALDRGMPPSIQLSDYDTALALNINDAEINEMTTELPESRPVDEVTDCSFQTILAQSLPLRIKACTLMHSPRISCRYEEILHLDWELTRQLAHIPLWPTSDADDFQTQHKVALMKALLEMKIAHSLLTIHTPFAIEAVKEPLFTPSARARLEMATMILSTQRRLHTTSRQLSLCVMGDWIMQASCTICQILHAGNDGPASSSFMTRTLLGLPESLIGLVEAILICLEARLLLVVKGAKEYFFMSTILSLVKAKLWPVQAHVYKQEVIERVIIFAQTLFTRHATCAHLGNPGMGGFKTNQVASLAASTGLAPPLAPGFNGILQPPNFGITPPGEFDPFLDVFDWEDLTGLAFEE</sequence>
<reference evidence="10" key="1">
    <citation type="journal article" date="2017" name="Genome Biol.">
        <title>Comparative genomics reveals high biological diversity and specific adaptations in the industrially and medically important fungal genus Aspergillus.</title>
        <authorList>
            <person name="de Vries R.P."/>
            <person name="Riley R."/>
            <person name="Wiebenga A."/>
            <person name="Aguilar-Osorio G."/>
            <person name="Amillis S."/>
            <person name="Uchima C.A."/>
            <person name="Anderluh G."/>
            <person name="Asadollahi M."/>
            <person name="Askin M."/>
            <person name="Barry K."/>
            <person name="Battaglia E."/>
            <person name="Bayram O."/>
            <person name="Benocci T."/>
            <person name="Braus-Stromeyer S.A."/>
            <person name="Caldana C."/>
            <person name="Canovas D."/>
            <person name="Cerqueira G.C."/>
            <person name="Chen F."/>
            <person name="Chen W."/>
            <person name="Choi C."/>
            <person name="Clum A."/>
            <person name="Dos Santos R.A."/>
            <person name="Damasio A.R."/>
            <person name="Diallinas G."/>
            <person name="Emri T."/>
            <person name="Fekete E."/>
            <person name="Flipphi M."/>
            <person name="Freyberg S."/>
            <person name="Gallo A."/>
            <person name="Gournas C."/>
            <person name="Habgood R."/>
            <person name="Hainaut M."/>
            <person name="Harispe M.L."/>
            <person name="Henrissat B."/>
            <person name="Hilden K.S."/>
            <person name="Hope R."/>
            <person name="Hossain A."/>
            <person name="Karabika E."/>
            <person name="Karaffa L."/>
            <person name="Karanyi Z."/>
            <person name="Krasevec N."/>
            <person name="Kuo A."/>
            <person name="Kusch H."/>
            <person name="LaButti K."/>
            <person name="Lagendijk E.L."/>
            <person name="Lapidus A."/>
            <person name="Levasseur A."/>
            <person name="Lindquist E."/>
            <person name="Lipzen A."/>
            <person name="Logrieco A.F."/>
            <person name="MacCabe A."/>
            <person name="Maekelae M.R."/>
            <person name="Malavazi I."/>
            <person name="Melin P."/>
            <person name="Meyer V."/>
            <person name="Mielnichuk N."/>
            <person name="Miskei M."/>
            <person name="Molnar A.P."/>
            <person name="Mule G."/>
            <person name="Ngan C.Y."/>
            <person name="Orejas M."/>
            <person name="Orosz E."/>
            <person name="Ouedraogo J.P."/>
            <person name="Overkamp K.M."/>
            <person name="Park H.-S."/>
            <person name="Perrone G."/>
            <person name="Piumi F."/>
            <person name="Punt P.J."/>
            <person name="Ram A.F."/>
            <person name="Ramon A."/>
            <person name="Rauscher S."/>
            <person name="Record E."/>
            <person name="Riano-Pachon D.M."/>
            <person name="Robert V."/>
            <person name="Roehrig J."/>
            <person name="Ruller R."/>
            <person name="Salamov A."/>
            <person name="Salih N.S."/>
            <person name="Samson R.A."/>
            <person name="Sandor E."/>
            <person name="Sanguinetti M."/>
            <person name="Schuetze T."/>
            <person name="Sepcic K."/>
            <person name="Shelest E."/>
            <person name="Sherlock G."/>
            <person name="Sophianopoulou V."/>
            <person name="Squina F.M."/>
            <person name="Sun H."/>
            <person name="Susca A."/>
            <person name="Todd R.B."/>
            <person name="Tsang A."/>
            <person name="Unkles S.E."/>
            <person name="van de Wiele N."/>
            <person name="van Rossen-Uffink D."/>
            <person name="Oliveira J.V."/>
            <person name="Vesth T.C."/>
            <person name="Visser J."/>
            <person name="Yu J.-H."/>
            <person name="Zhou M."/>
            <person name="Andersen M.R."/>
            <person name="Archer D.B."/>
            <person name="Baker S.E."/>
            <person name="Benoit I."/>
            <person name="Brakhage A.A."/>
            <person name="Braus G.H."/>
            <person name="Fischer R."/>
            <person name="Frisvad J.C."/>
            <person name="Goldman G.H."/>
            <person name="Houbraken J."/>
            <person name="Oakley B."/>
            <person name="Pocsi I."/>
            <person name="Scazzocchio C."/>
            <person name="Seiboth B."/>
            <person name="vanKuyk P.A."/>
            <person name="Wortman J."/>
            <person name="Dyer P.S."/>
            <person name="Grigoriev I.V."/>
        </authorList>
    </citation>
    <scope>NUCLEOTIDE SEQUENCE [LARGE SCALE GENOMIC DNA]</scope>
    <source>
        <strain evidence="10">DTO 134E9</strain>
    </source>
</reference>
<dbReference type="PROSITE" id="PS50048">
    <property type="entry name" value="ZN2_CY6_FUNGAL_2"/>
    <property type="match status" value="1"/>
</dbReference>
<dbReference type="GeneID" id="63751490"/>
<dbReference type="PANTHER" id="PTHR31944:SF130">
    <property type="entry name" value="ZN(II)2CYS6 TRANSCRIPTION FACTO (EUROFUNG)"/>
    <property type="match status" value="1"/>
</dbReference>
<evidence type="ECO:0000313" key="9">
    <source>
        <dbReference type="EMBL" id="OJJ33883.1"/>
    </source>
</evidence>
<dbReference type="VEuPathDB" id="FungiDB:ASPWEDRAFT_41767"/>
<evidence type="ECO:0000256" key="5">
    <source>
        <dbReference type="ARBA" id="ARBA00023163"/>
    </source>
</evidence>
<keyword evidence="1" id="KW-0479">Metal-binding</keyword>
<keyword evidence="4" id="KW-0238">DNA-binding</keyword>
<evidence type="ECO:0000256" key="7">
    <source>
        <dbReference type="SAM" id="MobiDB-lite"/>
    </source>
</evidence>
<dbReference type="CDD" id="cd00067">
    <property type="entry name" value="GAL4"/>
    <property type="match status" value="1"/>
</dbReference>
<name>A0A1L9RGA4_ASPWE</name>
<evidence type="ECO:0000256" key="3">
    <source>
        <dbReference type="ARBA" id="ARBA00023015"/>
    </source>
</evidence>
<dbReference type="InterPro" id="IPR007219">
    <property type="entry name" value="XnlR_reg_dom"/>
</dbReference>
<evidence type="ECO:0000259" key="8">
    <source>
        <dbReference type="PROSITE" id="PS50048"/>
    </source>
</evidence>
<feature type="compositionally biased region" description="Polar residues" evidence="7">
    <location>
        <begin position="1"/>
        <end position="10"/>
    </location>
</feature>
<dbReference type="OrthoDB" id="4236860at2759"/>
<dbReference type="PANTHER" id="PTHR31944">
    <property type="entry name" value="HEME-RESPONSIVE ZINC FINGER TRANSCRIPTION FACTOR HAP1"/>
    <property type="match status" value="1"/>
</dbReference>
<evidence type="ECO:0000256" key="1">
    <source>
        <dbReference type="ARBA" id="ARBA00022723"/>
    </source>
</evidence>
<dbReference type="SMART" id="SM00066">
    <property type="entry name" value="GAL4"/>
    <property type="match status" value="1"/>
</dbReference>
<evidence type="ECO:0000256" key="6">
    <source>
        <dbReference type="ARBA" id="ARBA00023242"/>
    </source>
</evidence>
<dbReference type="GO" id="GO:0000978">
    <property type="term" value="F:RNA polymerase II cis-regulatory region sequence-specific DNA binding"/>
    <property type="evidence" value="ECO:0007669"/>
    <property type="project" value="TreeGrafter"/>
</dbReference>